<dbReference type="Pfam" id="PF01370">
    <property type="entry name" value="Epimerase"/>
    <property type="match status" value="1"/>
</dbReference>
<name>M0CLT3_9EURY</name>
<dbReference type="Gene3D" id="3.40.50.720">
    <property type="entry name" value="NAD(P)-binding Rossmann-like Domain"/>
    <property type="match status" value="1"/>
</dbReference>
<dbReference type="STRING" id="797114.C475_13337"/>
<accession>M0CLT3</accession>
<dbReference type="InterPro" id="IPR050177">
    <property type="entry name" value="Lipid_A_modif_metabolic_enz"/>
</dbReference>
<dbReference type="EMBL" id="AOIU01000031">
    <property type="protein sequence ID" value="ELZ24235.1"/>
    <property type="molecule type" value="Genomic_DNA"/>
</dbReference>
<organism evidence="2 3">
    <name type="scientific">Halosimplex carlsbadense 2-9-1</name>
    <dbReference type="NCBI Taxonomy" id="797114"/>
    <lineage>
        <taxon>Archaea</taxon>
        <taxon>Methanobacteriati</taxon>
        <taxon>Methanobacteriota</taxon>
        <taxon>Stenosarchaea group</taxon>
        <taxon>Halobacteria</taxon>
        <taxon>Halobacteriales</taxon>
        <taxon>Haloarculaceae</taxon>
        <taxon>Halosimplex</taxon>
    </lineage>
</organism>
<dbReference type="Proteomes" id="UP000011626">
    <property type="component" value="Unassembled WGS sequence"/>
</dbReference>
<evidence type="ECO:0000313" key="3">
    <source>
        <dbReference type="Proteomes" id="UP000011626"/>
    </source>
</evidence>
<proteinExistence type="predicted"/>
<evidence type="ECO:0000313" key="2">
    <source>
        <dbReference type="EMBL" id="ELZ24235.1"/>
    </source>
</evidence>
<sequence length="324" mass="34146">MVAVRVTTRAYMPSRSAGRGVQGSLQGRTALVTGGGGFVGSHIVDALVPETDVVVLDSFVRGDRERVPDAARVVEADVRDEDALAAAVDGVDVVFHQAAIVSVAQSVEDPTTTHAVNADGTLAVLEAARRADARVVFASSAAIYGEPEAVPVDERHPKEPASPYGLEKLTGDHYCRLYADLYDLPTVALRYFNVYGPRQAGGDYAGAITAFAEQARAGGPLRVDGDGEQTRDFVDVADVVRANLLAATTDATGEAFNVGTGEATTIRRVAELVRDTVAPDAEVVHGDPREGDIRESVADIGKARERLGYEPTVSLEDGLADFLG</sequence>
<dbReference type="PATRIC" id="fig|797114.5.peg.2709"/>
<comment type="caution">
    <text evidence="2">The sequence shown here is derived from an EMBL/GenBank/DDBJ whole genome shotgun (WGS) entry which is preliminary data.</text>
</comment>
<dbReference type="eggNOG" id="arCOG01369">
    <property type="taxonomic scope" value="Archaea"/>
</dbReference>
<dbReference type="InterPro" id="IPR036291">
    <property type="entry name" value="NAD(P)-bd_dom_sf"/>
</dbReference>
<dbReference type="PANTHER" id="PTHR43245:SF13">
    <property type="entry name" value="UDP-D-APIOSE_UDP-D-XYLOSE SYNTHASE 2"/>
    <property type="match status" value="1"/>
</dbReference>
<dbReference type="InterPro" id="IPR001509">
    <property type="entry name" value="Epimerase_deHydtase"/>
</dbReference>
<evidence type="ECO:0000259" key="1">
    <source>
        <dbReference type="Pfam" id="PF01370"/>
    </source>
</evidence>
<keyword evidence="3" id="KW-1185">Reference proteome</keyword>
<protein>
    <submittedName>
        <fullName evidence="2">NAD-dependent epimerase/dehydratase</fullName>
    </submittedName>
</protein>
<dbReference type="SUPFAM" id="SSF51735">
    <property type="entry name" value="NAD(P)-binding Rossmann-fold domains"/>
    <property type="match status" value="1"/>
</dbReference>
<dbReference type="Gene3D" id="3.90.25.10">
    <property type="entry name" value="UDP-galactose 4-epimerase, domain 1"/>
    <property type="match status" value="1"/>
</dbReference>
<dbReference type="AlphaFoldDB" id="M0CLT3"/>
<feature type="domain" description="NAD-dependent epimerase/dehydratase" evidence="1">
    <location>
        <begin position="30"/>
        <end position="259"/>
    </location>
</feature>
<gene>
    <name evidence="2" type="ORF">C475_13337</name>
</gene>
<reference evidence="2 3" key="1">
    <citation type="journal article" date="2014" name="PLoS Genet.">
        <title>Phylogenetically driven sequencing of extremely halophilic archaea reveals strategies for static and dynamic osmo-response.</title>
        <authorList>
            <person name="Becker E.A."/>
            <person name="Seitzer P.M."/>
            <person name="Tritt A."/>
            <person name="Larsen D."/>
            <person name="Krusor M."/>
            <person name="Yao A.I."/>
            <person name="Wu D."/>
            <person name="Madern D."/>
            <person name="Eisen J.A."/>
            <person name="Darling A.E."/>
            <person name="Facciotti M.T."/>
        </authorList>
    </citation>
    <scope>NUCLEOTIDE SEQUENCE [LARGE SCALE GENOMIC DNA]</scope>
    <source>
        <strain evidence="2 3">2-9-1</strain>
    </source>
</reference>
<dbReference type="PANTHER" id="PTHR43245">
    <property type="entry name" value="BIFUNCTIONAL POLYMYXIN RESISTANCE PROTEIN ARNA"/>
    <property type="match status" value="1"/>
</dbReference>